<reference evidence="1" key="1">
    <citation type="submission" date="2020-08" db="EMBL/GenBank/DDBJ databases">
        <title>Multicomponent nature underlies the extraordinary mechanical properties of spider dragline silk.</title>
        <authorList>
            <person name="Kono N."/>
            <person name="Nakamura H."/>
            <person name="Mori M."/>
            <person name="Yoshida Y."/>
            <person name="Ohtoshi R."/>
            <person name="Malay A.D."/>
            <person name="Moran D.A.P."/>
            <person name="Tomita M."/>
            <person name="Numata K."/>
            <person name="Arakawa K."/>
        </authorList>
    </citation>
    <scope>NUCLEOTIDE SEQUENCE</scope>
</reference>
<evidence type="ECO:0000313" key="2">
    <source>
        <dbReference type="Proteomes" id="UP000887013"/>
    </source>
</evidence>
<evidence type="ECO:0000313" key="1">
    <source>
        <dbReference type="EMBL" id="GFT24280.1"/>
    </source>
</evidence>
<accession>A0A8X6NN50</accession>
<sequence>MIDRFSRWPEAVPTPNHLSRDIYFLNISIWMPFDNYSRSRLADAIVSVWRVLENTLATYQPIANEDDREIKSPLKVFRRGAHSEDVVTSYCTLRNPYSCQRRH</sequence>
<dbReference type="AlphaFoldDB" id="A0A8X6NN50"/>
<gene>
    <name evidence="1" type="ORF">NPIL_407811</name>
</gene>
<dbReference type="EMBL" id="BMAW01106433">
    <property type="protein sequence ID" value="GFT24280.1"/>
    <property type="molecule type" value="Genomic_DNA"/>
</dbReference>
<organism evidence="1 2">
    <name type="scientific">Nephila pilipes</name>
    <name type="common">Giant wood spider</name>
    <name type="synonym">Nephila maculata</name>
    <dbReference type="NCBI Taxonomy" id="299642"/>
    <lineage>
        <taxon>Eukaryota</taxon>
        <taxon>Metazoa</taxon>
        <taxon>Ecdysozoa</taxon>
        <taxon>Arthropoda</taxon>
        <taxon>Chelicerata</taxon>
        <taxon>Arachnida</taxon>
        <taxon>Araneae</taxon>
        <taxon>Araneomorphae</taxon>
        <taxon>Entelegynae</taxon>
        <taxon>Araneoidea</taxon>
        <taxon>Nephilidae</taxon>
        <taxon>Nephila</taxon>
    </lineage>
</organism>
<comment type="caution">
    <text evidence="1">The sequence shown here is derived from an EMBL/GenBank/DDBJ whole genome shotgun (WGS) entry which is preliminary data.</text>
</comment>
<dbReference type="Proteomes" id="UP000887013">
    <property type="component" value="Unassembled WGS sequence"/>
</dbReference>
<name>A0A8X6NN50_NEPPI</name>
<keyword evidence="2" id="KW-1185">Reference proteome</keyword>
<protein>
    <submittedName>
        <fullName evidence="1">Uncharacterized protein</fullName>
    </submittedName>
</protein>
<proteinExistence type="predicted"/>